<dbReference type="RefSeq" id="WP_214213091.1">
    <property type="nucleotide sequence ID" value="NZ_JABBFO010000005.1"/>
</dbReference>
<evidence type="ECO:0000259" key="5">
    <source>
        <dbReference type="Pfam" id="PF00419"/>
    </source>
</evidence>
<dbReference type="InterPro" id="IPR050263">
    <property type="entry name" value="Bact_Fimbrial_Adh_Pro"/>
</dbReference>
<dbReference type="InterPro" id="IPR015243">
    <property type="entry name" value="FimH_man-bd"/>
</dbReference>
<keyword evidence="3" id="KW-0281">Fimbrium</keyword>
<accession>A0ABS5T4A1</accession>
<keyword evidence="8" id="KW-1185">Reference proteome</keyword>
<dbReference type="EMBL" id="JABBFO010000005">
    <property type="protein sequence ID" value="MBT0727151.1"/>
    <property type="molecule type" value="Genomic_DNA"/>
</dbReference>
<comment type="subcellular location">
    <subcellularLocation>
        <location evidence="1">Fimbrium</location>
    </subcellularLocation>
</comment>
<organism evidence="7 8">
    <name type="scientific">Rosenbergiella australiborealis</name>
    <dbReference type="NCBI Taxonomy" id="1544696"/>
    <lineage>
        <taxon>Bacteria</taxon>
        <taxon>Pseudomonadati</taxon>
        <taxon>Pseudomonadota</taxon>
        <taxon>Gammaproteobacteria</taxon>
        <taxon>Enterobacterales</taxon>
        <taxon>Erwiniaceae</taxon>
        <taxon>Rosenbergiella</taxon>
    </lineage>
</organism>
<feature type="domain" description="FimH mannose-binding" evidence="6">
    <location>
        <begin position="29"/>
        <end position="172"/>
    </location>
</feature>
<reference evidence="7 8" key="1">
    <citation type="submission" date="2020-04" db="EMBL/GenBank/DDBJ databases">
        <title>Genome sequencing of Rosenbergiella species.</title>
        <authorList>
            <person name="Alvarez-Perez S."/>
            <person name="Lievens B."/>
        </authorList>
    </citation>
    <scope>NUCLEOTIDE SEQUENCE [LARGE SCALE GENOMIC DNA]</scope>
    <source>
        <strain evidence="7 8">CdVSA20.1</strain>
    </source>
</reference>
<evidence type="ECO:0000256" key="1">
    <source>
        <dbReference type="ARBA" id="ARBA00004561"/>
    </source>
</evidence>
<evidence type="ECO:0000256" key="4">
    <source>
        <dbReference type="SAM" id="SignalP"/>
    </source>
</evidence>
<feature type="chain" id="PRO_5046229114" evidence="4">
    <location>
        <begin position="23"/>
        <end position="308"/>
    </location>
</feature>
<dbReference type="Gene3D" id="2.60.40.1090">
    <property type="entry name" value="Fimbrial-type adhesion domain"/>
    <property type="match status" value="2"/>
</dbReference>
<proteinExistence type="inferred from homology"/>
<dbReference type="InterPro" id="IPR000259">
    <property type="entry name" value="Adhesion_dom_fimbrial"/>
</dbReference>
<comment type="caution">
    <text evidence="7">The sequence shown here is derived from an EMBL/GenBank/DDBJ whole genome shotgun (WGS) entry which is preliminary data.</text>
</comment>
<dbReference type="InterPro" id="IPR036937">
    <property type="entry name" value="Adhesion_dom_fimbrial_sf"/>
</dbReference>
<gene>
    <name evidence="7" type="ORF">HGT73_07100</name>
</gene>
<dbReference type="Proteomes" id="UP000786875">
    <property type="component" value="Unassembled WGS sequence"/>
</dbReference>
<name>A0ABS5T4A1_9GAMM</name>
<dbReference type="InterPro" id="IPR008966">
    <property type="entry name" value="Adhesion_dom_sf"/>
</dbReference>
<feature type="domain" description="Fimbrial-type adhesion" evidence="5">
    <location>
        <begin position="205"/>
        <end position="306"/>
    </location>
</feature>
<comment type="similarity">
    <text evidence="2">Belongs to the fimbrial protein family.</text>
</comment>
<dbReference type="SUPFAM" id="SSF49401">
    <property type="entry name" value="Bacterial adhesins"/>
    <property type="match status" value="2"/>
</dbReference>
<keyword evidence="4" id="KW-0732">Signal</keyword>
<dbReference type="PANTHER" id="PTHR33420:SF14">
    <property type="entry name" value="TYPE 1 FIMBRIN D-MANNOSE SPECIFIC ADHESIN"/>
    <property type="match status" value="1"/>
</dbReference>
<evidence type="ECO:0000256" key="3">
    <source>
        <dbReference type="ARBA" id="ARBA00023263"/>
    </source>
</evidence>
<dbReference type="Pfam" id="PF00419">
    <property type="entry name" value="Fimbrial"/>
    <property type="match status" value="1"/>
</dbReference>
<dbReference type="Pfam" id="PF09160">
    <property type="entry name" value="FimH_man-bind"/>
    <property type="match status" value="1"/>
</dbReference>
<protein>
    <submittedName>
        <fullName evidence="7">Fimbrial protein</fullName>
    </submittedName>
</protein>
<dbReference type="PANTHER" id="PTHR33420">
    <property type="entry name" value="FIMBRIAL SUBUNIT ELFA-RELATED"/>
    <property type="match status" value="1"/>
</dbReference>
<evidence type="ECO:0000313" key="8">
    <source>
        <dbReference type="Proteomes" id="UP000786875"/>
    </source>
</evidence>
<feature type="signal peptide" evidence="4">
    <location>
        <begin position="1"/>
        <end position="22"/>
    </location>
</feature>
<evidence type="ECO:0000313" key="7">
    <source>
        <dbReference type="EMBL" id="MBT0727151.1"/>
    </source>
</evidence>
<evidence type="ECO:0000259" key="6">
    <source>
        <dbReference type="Pfam" id="PF09160"/>
    </source>
</evidence>
<evidence type="ECO:0000256" key="2">
    <source>
        <dbReference type="ARBA" id="ARBA00006671"/>
    </source>
</evidence>
<sequence length="308" mass="33162">MNGRIKIFLLPLLFLWTPFSFAFTCVTTSGQTLSWSGGTASVYITLPSSIYSNTILSIDLSQYVTCKNDSGDSNWTDQLRLVQGTTFNGALNGFTGTINFNGNSYPIPFSSTSSNKIDLPSLKNIAIPIQLSLTPIQSSSTNTVITYRSKIASIVMNQQNNRNSDSVNFTWNIYSLSLINFIVPSCSVDNTTISAQLPNYPGTQSIPLKVTCSSNQRLGFYIYGTTGTDGSTFVNTLESNNDSGAAHGVGVQLLRNGSVLPVNTQQTIGTVGTSGTDLGLSARYNQLGTTRITAGNVRSIVNLNFVYL</sequence>